<dbReference type="AlphaFoldDB" id="A0A6A6GXB1"/>
<organism evidence="2 3">
    <name type="scientific">Viridothelium virens</name>
    <name type="common">Speckled blister lichen</name>
    <name type="synonym">Trypethelium virens</name>
    <dbReference type="NCBI Taxonomy" id="1048519"/>
    <lineage>
        <taxon>Eukaryota</taxon>
        <taxon>Fungi</taxon>
        <taxon>Dikarya</taxon>
        <taxon>Ascomycota</taxon>
        <taxon>Pezizomycotina</taxon>
        <taxon>Dothideomycetes</taxon>
        <taxon>Dothideomycetes incertae sedis</taxon>
        <taxon>Trypetheliales</taxon>
        <taxon>Trypetheliaceae</taxon>
        <taxon>Viridothelium</taxon>
    </lineage>
</organism>
<protein>
    <submittedName>
        <fullName evidence="2">Uncharacterized protein</fullName>
    </submittedName>
</protein>
<evidence type="ECO:0000313" key="2">
    <source>
        <dbReference type="EMBL" id="KAF2230362.1"/>
    </source>
</evidence>
<evidence type="ECO:0000313" key="3">
    <source>
        <dbReference type="Proteomes" id="UP000800092"/>
    </source>
</evidence>
<dbReference type="EMBL" id="ML991842">
    <property type="protein sequence ID" value="KAF2230362.1"/>
    <property type="molecule type" value="Genomic_DNA"/>
</dbReference>
<proteinExistence type="predicted"/>
<sequence>MHFRQEVRNAMQDFTKRGERGGRGGQGQGGRGRVGKRGGRGGYGRGGRGSRGGRHSSAETVNWRFNGENGEEVAETLSHIEIRSFNDHICVRMPLSNPTFVPVY</sequence>
<gene>
    <name evidence="2" type="ORF">EV356DRAFT_519900</name>
</gene>
<reference evidence="2" key="1">
    <citation type="journal article" date="2020" name="Stud. Mycol.">
        <title>101 Dothideomycetes genomes: a test case for predicting lifestyles and emergence of pathogens.</title>
        <authorList>
            <person name="Haridas S."/>
            <person name="Albert R."/>
            <person name="Binder M."/>
            <person name="Bloem J."/>
            <person name="Labutti K."/>
            <person name="Salamov A."/>
            <person name="Andreopoulos B."/>
            <person name="Baker S."/>
            <person name="Barry K."/>
            <person name="Bills G."/>
            <person name="Bluhm B."/>
            <person name="Cannon C."/>
            <person name="Castanera R."/>
            <person name="Culley D."/>
            <person name="Daum C."/>
            <person name="Ezra D."/>
            <person name="Gonzalez J."/>
            <person name="Henrissat B."/>
            <person name="Kuo A."/>
            <person name="Liang C."/>
            <person name="Lipzen A."/>
            <person name="Lutzoni F."/>
            <person name="Magnuson J."/>
            <person name="Mondo S."/>
            <person name="Nolan M."/>
            <person name="Ohm R."/>
            <person name="Pangilinan J."/>
            <person name="Park H.-J."/>
            <person name="Ramirez L."/>
            <person name="Alfaro M."/>
            <person name="Sun H."/>
            <person name="Tritt A."/>
            <person name="Yoshinaga Y."/>
            <person name="Zwiers L.-H."/>
            <person name="Turgeon B."/>
            <person name="Goodwin S."/>
            <person name="Spatafora J."/>
            <person name="Crous P."/>
            <person name="Grigoriev I."/>
        </authorList>
    </citation>
    <scope>NUCLEOTIDE SEQUENCE</scope>
    <source>
        <strain evidence="2">Tuck. ex Michener</strain>
    </source>
</reference>
<accession>A0A6A6GXB1</accession>
<feature type="region of interest" description="Disordered" evidence="1">
    <location>
        <begin position="1"/>
        <end position="60"/>
    </location>
</feature>
<keyword evidence="3" id="KW-1185">Reference proteome</keyword>
<dbReference type="Proteomes" id="UP000800092">
    <property type="component" value="Unassembled WGS sequence"/>
</dbReference>
<name>A0A6A6GXB1_VIRVR</name>
<feature type="compositionally biased region" description="Gly residues" evidence="1">
    <location>
        <begin position="40"/>
        <end position="50"/>
    </location>
</feature>
<evidence type="ECO:0000256" key="1">
    <source>
        <dbReference type="SAM" id="MobiDB-lite"/>
    </source>
</evidence>
<feature type="compositionally biased region" description="Gly residues" evidence="1">
    <location>
        <begin position="23"/>
        <end position="32"/>
    </location>
</feature>